<evidence type="ECO:0000256" key="3">
    <source>
        <dbReference type="ARBA" id="ARBA00022630"/>
    </source>
</evidence>
<dbReference type="PANTHER" id="PTHR11552:SF201">
    <property type="entry name" value="GLUCOSE-METHANOL-CHOLINE OXIDOREDUCTASE N-TERMINAL DOMAIN-CONTAINING PROTEIN"/>
    <property type="match status" value="1"/>
</dbReference>
<dbReference type="Gene3D" id="3.50.50.60">
    <property type="entry name" value="FAD/NAD(P)-binding domain"/>
    <property type="match status" value="1"/>
</dbReference>
<feature type="active site" description="Proton acceptor" evidence="6">
    <location>
        <position position="580"/>
    </location>
</feature>
<dbReference type="InterPro" id="IPR007867">
    <property type="entry name" value="GMC_OxRtase_C"/>
</dbReference>
<feature type="domain" description="Glucose-methanol-choline oxidoreductase N-terminal" evidence="9">
    <location>
        <begin position="88"/>
        <end position="111"/>
    </location>
</feature>
<dbReference type="InterPro" id="IPR000172">
    <property type="entry name" value="GMC_OxRdtase_N"/>
</dbReference>
<evidence type="ECO:0000256" key="4">
    <source>
        <dbReference type="ARBA" id="ARBA00022827"/>
    </source>
</evidence>
<keyword evidence="5" id="KW-0560">Oxidoreductase</keyword>
<dbReference type="PANTHER" id="PTHR11552">
    <property type="entry name" value="GLUCOSE-METHANOL-CHOLINE GMC OXIDOREDUCTASE"/>
    <property type="match status" value="1"/>
</dbReference>
<dbReference type="GO" id="GO:0016614">
    <property type="term" value="F:oxidoreductase activity, acting on CH-OH group of donors"/>
    <property type="evidence" value="ECO:0007669"/>
    <property type="project" value="InterPro"/>
</dbReference>
<comment type="similarity">
    <text evidence="2 8">Belongs to the GMC oxidoreductase family.</text>
</comment>
<organism evidence="11 12">
    <name type="scientific">Lasiosphaeris hirsuta</name>
    <dbReference type="NCBI Taxonomy" id="260670"/>
    <lineage>
        <taxon>Eukaryota</taxon>
        <taxon>Fungi</taxon>
        <taxon>Dikarya</taxon>
        <taxon>Ascomycota</taxon>
        <taxon>Pezizomycotina</taxon>
        <taxon>Sordariomycetes</taxon>
        <taxon>Sordariomycetidae</taxon>
        <taxon>Sordariales</taxon>
        <taxon>Lasiosphaeriaceae</taxon>
        <taxon>Lasiosphaeris</taxon>
    </lineage>
</organism>
<dbReference type="AlphaFoldDB" id="A0AA40AHQ1"/>
<comment type="cofactor">
    <cofactor evidence="1 7">
        <name>FAD</name>
        <dbReference type="ChEBI" id="CHEBI:57692"/>
    </cofactor>
</comment>
<gene>
    <name evidence="11" type="ORF">B0H67DRAFT_538897</name>
</gene>
<comment type="caution">
    <text evidence="11">The sequence shown here is derived from an EMBL/GenBank/DDBJ whole genome shotgun (WGS) entry which is preliminary data.</text>
</comment>
<dbReference type="Gene3D" id="3.30.560.10">
    <property type="entry name" value="Glucose Oxidase, domain 3"/>
    <property type="match status" value="1"/>
</dbReference>
<feature type="binding site" evidence="7">
    <location>
        <begin position="534"/>
        <end position="535"/>
    </location>
    <ligand>
        <name>FAD</name>
        <dbReference type="ChEBI" id="CHEBI:57692"/>
    </ligand>
</feature>
<keyword evidence="3 8" id="KW-0285">Flavoprotein</keyword>
<dbReference type="SUPFAM" id="SSF54373">
    <property type="entry name" value="FAD-linked reductases, C-terminal domain"/>
    <property type="match status" value="1"/>
</dbReference>
<dbReference type="PROSITE" id="PS00623">
    <property type="entry name" value="GMC_OXRED_1"/>
    <property type="match status" value="1"/>
</dbReference>
<dbReference type="InterPro" id="IPR036188">
    <property type="entry name" value="FAD/NAD-bd_sf"/>
</dbReference>
<feature type="binding site" evidence="7">
    <location>
        <position position="239"/>
    </location>
    <ligand>
        <name>FAD</name>
        <dbReference type="ChEBI" id="CHEBI:57692"/>
    </ligand>
</feature>
<protein>
    <submittedName>
        <fullName evidence="11">Choline dehydrogenase</fullName>
    </submittedName>
</protein>
<evidence type="ECO:0000256" key="1">
    <source>
        <dbReference type="ARBA" id="ARBA00001974"/>
    </source>
</evidence>
<evidence type="ECO:0000313" key="11">
    <source>
        <dbReference type="EMBL" id="KAK0716054.1"/>
    </source>
</evidence>
<evidence type="ECO:0000259" key="10">
    <source>
        <dbReference type="PROSITE" id="PS00624"/>
    </source>
</evidence>
<evidence type="ECO:0000259" key="9">
    <source>
        <dbReference type="PROSITE" id="PS00623"/>
    </source>
</evidence>
<dbReference type="EMBL" id="JAUKUA010000004">
    <property type="protein sequence ID" value="KAK0716054.1"/>
    <property type="molecule type" value="Genomic_DNA"/>
</dbReference>
<dbReference type="Pfam" id="PF05199">
    <property type="entry name" value="GMC_oxred_C"/>
    <property type="match status" value="1"/>
</dbReference>
<feature type="active site" description="Proton donor" evidence="6">
    <location>
        <position position="535"/>
    </location>
</feature>
<keyword evidence="12" id="KW-1185">Reference proteome</keyword>
<dbReference type="PIRSF" id="PIRSF000137">
    <property type="entry name" value="Alcohol_oxidase"/>
    <property type="match status" value="1"/>
</dbReference>
<evidence type="ECO:0000256" key="2">
    <source>
        <dbReference type="ARBA" id="ARBA00010790"/>
    </source>
</evidence>
<keyword evidence="4 7" id="KW-0274">FAD</keyword>
<name>A0AA40AHQ1_9PEZI</name>
<evidence type="ECO:0000256" key="6">
    <source>
        <dbReference type="PIRSR" id="PIRSR000137-1"/>
    </source>
</evidence>
<sequence length="604" mass="65131">MSPTQFASRTFDYLVVGGGTAGLVVAARLSENPGLTVGVLEAGPAVLDEAEISVPGRYGQSLGGKLDWCFETEPQPGLSGRELPWPRGRVLGGTSALNFMTWNRASRQDYDAWQELGNEGWGWEEFLPFFKRSETFHAPAEQLQQEHKLFYDPDTLGTEGPIHVGYAAEYSASHRLWHDTLHSLGVETNKTHVGGSNVGVWTNLGSVDPATVTRSSSATAYYLPNASRPNLFVLTDALVTEVVLSKADENSEWTATGVRFRHGDDEFLASATKEIIISAGTVQSPQILELSGIGGAEILSQAGVTAKVNNPNVGENLQDHIMAAMIFEVDPSLPTPDDLQHDTLAAAAAQKEYQESKSGPLTILPNSMAYLPFSATLPPSVLANLATQAADLTSFSLQNRTIRHARLSPSSNLGQIEYIFDLGNWSPSFRPPADGKKYATCLQILQYPFSTGRIHIQPGPDNVPATAADKPRIDPRYYAGAAGALDLEAMTHCAAFADRIVKTKPLADIVRGRVYPPPEQGLEEWIVQSTITDWHPVGTCAMGGRLGVDGGVVDERLRVYGVSGLRVVDASVMPLQISAHLQATVYAIAEKGAQMILEDAVVRG</sequence>
<reference evidence="11" key="1">
    <citation type="submission" date="2023-06" db="EMBL/GenBank/DDBJ databases">
        <title>Genome-scale phylogeny and comparative genomics of the fungal order Sordariales.</title>
        <authorList>
            <consortium name="Lawrence Berkeley National Laboratory"/>
            <person name="Hensen N."/>
            <person name="Bonometti L."/>
            <person name="Westerberg I."/>
            <person name="Brannstrom I.O."/>
            <person name="Guillou S."/>
            <person name="Cros-Aarteil S."/>
            <person name="Calhoun S."/>
            <person name="Haridas S."/>
            <person name="Kuo A."/>
            <person name="Mondo S."/>
            <person name="Pangilinan J."/>
            <person name="Riley R."/>
            <person name="Labutti K."/>
            <person name="Andreopoulos B."/>
            <person name="Lipzen A."/>
            <person name="Chen C."/>
            <person name="Yanf M."/>
            <person name="Daum C."/>
            <person name="Ng V."/>
            <person name="Clum A."/>
            <person name="Steindorff A."/>
            <person name="Ohm R."/>
            <person name="Martin F."/>
            <person name="Silar P."/>
            <person name="Natvig D."/>
            <person name="Lalanne C."/>
            <person name="Gautier V."/>
            <person name="Ament-Velasquez S.L."/>
            <person name="Kruys A."/>
            <person name="Hutchinson M.I."/>
            <person name="Powell A.J."/>
            <person name="Barry K."/>
            <person name="Miller A.N."/>
            <person name="Grigoriev I.V."/>
            <person name="Debuchy R."/>
            <person name="Gladieux P."/>
            <person name="Thoren M.H."/>
            <person name="Johannesson H."/>
        </authorList>
    </citation>
    <scope>NUCLEOTIDE SEQUENCE</scope>
    <source>
        <strain evidence="11">SMH4607-1</strain>
    </source>
</reference>
<evidence type="ECO:0000256" key="7">
    <source>
        <dbReference type="PIRSR" id="PIRSR000137-2"/>
    </source>
</evidence>
<evidence type="ECO:0000313" key="12">
    <source>
        <dbReference type="Proteomes" id="UP001172102"/>
    </source>
</evidence>
<feature type="binding site" evidence="7">
    <location>
        <position position="94"/>
    </location>
    <ligand>
        <name>FAD</name>
        <dbReference type="ChEBI" id="CHEBI:57692"/>
    </ligand>
</feature>
<feature type="domain" description="Glucose-methanol-choline oxidoreductase N-terminal" evidence="10">
    <location>
        <begin position="280"/>
        <end position="294"/>
    </location>
</feature>
<accession>A0AA40AHQ1</accession>
<dbReference type="Pfam" id="PF00732">
    <property type="entry name" value="GMC_oxred_N"/>
    <property type="match status" value="1"/>
</dbReference>
<feature type="binding site" evidence="7">
    <location>
        <position position="90"/>
    </location>
    <ligand>
        <name>FAD</name>
        <dbReference type="ChEBI" id="CHEBI:57692"/>
    </ligand>
</feature>
<evidence type="ECO:0000256" key="8">
    <source>
        <dbReference type="RuleBase" id="RU003968"/>
    </source>
</evidence>
<proteinExistence type="inferred from homology"/>
<dbReference type="GO" id="GO:0050660">
    <property type="term" value="F:flavin adenine dinucleotide binding"/>
    <property type="evidence" value="ECO:0007669"/>
    <property type="project" value="InterPro"/>
</dbReference>
<dbReference type="PROSITE" id="PS00624">
    <property type="entry name" value="GMC_OXRED_2"/>
    <property type="match status" value="1"/>
</dbReference>
<evidence type="ECO:0000256" key="5">
    <source>
        <dbReference type="ARBA" id="ARBA00023002"/>
    </source>
</evidence>
<dbReference type="InterPro" id="IPR012132">
    <property type="entry name" value="GMC_OxRdtase"/>
</dbReference>
<dbReference type="SUPFAM" id="SSF51905">
    <property type="entry name" value="FAD/NAD(P)-binding domain"/>
    <property type="match status" value="1"/>
</dbReference>
<dbReference type="Proteomes" id="UP001172102">
    <property type="component" value="Unassembled WGS sequence"/>
</dbReference>